<dbReference type="InterPro" id="IPR036844">
    <property type="entry name" value="Hint_dom_sf"/>
</dbReference>
<dbReference type="SMART" id="SM00305">
    <property type="entry name" value="HintC"/>
    <property type="match status" value="1"/>
</dbReference>
<reference evidence="2 3" key="1">
    <citation type="journal article" date="2016" name="Nat. Commun.">
        <title>Thousands of microbial genomes shed light on interconnected biogeochemical processes in an aquifer system.</title>
        <authorList>
            <person name="Anantharaman K."/>
            <person name="Brown C.T."/>
            <person name="Hug L.A."/>
            <person name="Sharon I."/>
            <person name="Castelle C.J."/>
            <person name="Probst A.J."/>
            <person name="Thomas B.C."/>
            <person name="Singh A."/>
            <person name="Wilkins M.J."/>
            <person name="Karaoz U."/>
            <person name="Brodie E.L."/>
            <person name="Williams K.H."/>
            <person name="Hubbard S.S."/>
            <person name="Banfield J.F."/>
        </authorList>
    </citation>
    <scope>NUCLEOTIDE SEQUENCE [LARGE SCALE GENOMIC DNA]</scope>
</reference>
<name>A0A1F4US55_UNCKA</name>
<dbReference type="SUPFAM" id="SSF51294">
    <property type="entry name" value="Hedgehog/intein (Hint) domain"/>
    <property type="match status" value="1"/>
</dbReference>
<accession>A0A1F4US55</accession>
<evidence type="ECO:0000313" key="2">
    <source>
        <dbReference type="EMBL" id="OGC47778.1"/>
    </source>
</evidence>
<feature type="domain" description="Hint" evidence="1">
    <location>
        <begin position="36"/>
        <end position="81"/>
    </location>
</feature>
<protein>
    <recommendedName>
        <fullName evidence="1">Hint domain-containing protein</fullName>
    </recommendedName>
</protein>
<dbReference type="Gene3D" id="2.40.300.10">
    <property type="entry name" value="Head decoration protein D"/>
    <property type="match status" value="1"/>
</dbReference>
<comment type="caution">
    <text evidence="2">The sequence shown here is derived from an EMBL/GenBank/DDBJ whole genome shotgun (WGS) entry which is preliminary data.</text>
</comment>
<dbReference type="NCBIfam" id="TIGR01443">
    <property type="entry name" value="intein_Cterm"/>
    <property type="match status" value="1"/>
</dbReference>
<organism evidence="2 3">
    <name type="scientific">candidate division WWE3 bacterium RIFCSPHIGHO2_01_FULL_35_17</name>
    <dbReference type="NCBI Taxonomy" id="1802614"/>
    <lineage>
        <taxon>Bacteria</taxon>
        <taxon>Katanobacteria</taxon>
    </lineage>
</organism>
<dbReference type="Gene3D" id="2.170.16.10">
    <property type="entry name" value="Hedgehog/Intein (Hint) domain"/>
    <property type="match status" value="1"/>
</dbReference>
<dbReference type="InterPro" id="IPR030934">
    <property type="entry name" value="Intein_C"/>
</dbReference>
<dbReference type="InterPro" id="IPR003586">
    <property type="entry name" value="Hint_dom_C"/>
</dbReference>
<dbReference type="PROSITE" id="PS50818">
    <property type="entry name" value="INTEIN_C_TER"/>
    <property type="match status" value="1"/>
</dbReference>
<sequence length="696" mass="73307">MFKSKWKKVGEIKVGDKIAVVRPSADIEKTDLLGVSSKVDFEEIVSIKKVGREKVWDIEVEGTHNFVGNGILAHNTYINGKLTANSDSIDADALLFSVQNTGTNVFNVDAEGDYSYAGTGSSIAADYAEYFLTKDTDLQAGEAVCIDILNPNSVSRCRGIADPNIMGIVSTKPALVGNAKPEFIGNKNYVVIAMLGQIPAKVSNENGEIRIGDSLTASSTPGYVMKANAGDSTVGVALENMRVAPEGTDSTSGNIGTGTVQVMISRRNKSLTVEAVEEKVTERIANMQIEDEVSRLVASAVSALTPQNTLTLDENGNVILASDPNQIIDILANNAELRGITDSLLTLQSDYESLKASLNSKVSDIKSSIAGSVFEKEYIAGERLSSRSIVSFDGKKAITATSASRDNIIGVVSSVDVDLETVTVSARGRVFVTVTNENGEVKKGDPITVSTSQGGLGSKAITEGMMVGYALSDAEYSGSDQSEVEIAISLAWYQGSGSNLAFDSSVLDLSGVSELASLKVEKDSVLYGNLNVIGDSRFTNLSTTGNLNVGLMALSSDDNSINVAGDVLKLQNEYGAGNIEAFGGKIVITNTGDIKVLGEITASKYNVDISDVAGASAGKALVVAGQKEITVETNALTLDSLIFVTVEDSTSSFTYEVLHGDGAGDGAGATSEKVAIRIYTETPVEKDTTVNWWIVN</sequence>
<evidence type="ECO:0000313" key="3">
    <source>
        <dbReference type="Proteomes" id="UP000176444"/>
    </source>
</evidence>
<gene>
    <name evidence="2" type="ORF">A2713_02485</name>
</gene>
<dbReference type="CDD" id="cd00081">
    <property type="entry name" value="Hint"/>
    <property type="match status" value="1"/>
</dbReference>
<dbReference type="EMBL" id="MEUX01000009">
    <property type="protein sequence ID" value="OGC47778.1"/>
    <property type="molecule type" value="Genomic_DNA"/>
</dbReference>
<proteinExistence type="predicted"/>
<dbReference type="AlphaFoldDB" id="A0A1F4US55"/>
<evidence type="ECO:0000259" key="1">
    <source>
        <dbReference type="SMART" id="SM00305"/>
    </source>
</evidence>
<dbReference type="Proteomes" id="UP000176444">
    <property type="component" value="Unassembled WGS sequence"/>
</dbReference>